<dbReference type="STRING" id="1076256.A0A2H3BE77"/>
<dbReference type="EMBL" id="KZ293446">
    <property type="protein sequence ID" value="PBK65342.1"/>
    <property type="molecule type" value="Genomic_DNA"/>
</dbReference>
<evidence type="ECO:0008006" key="3">
    <source>
        <dbReference type="Google" id="ProtNLM"/>
    </source>
</evidence>
<evidence type="ECO:0000313" key="1">
    <source>
        <dbReference type="EMBL" id="PBK65342.1"/>
    </source>
</evidence>
<gene>
    <name evidence="1" type="ORF">ARMSODRAFT_441791</name>
</gene>
<name>A0A2H3BE77_9AGAR</name>
<evidence type="ECO:0000313" key="2">
    <source>
        <dbReference type="Proteomes" id="UP000218334"/>
    </source>
</evidence>
<dbReference type="Proteomes" id="UP000218334">
    <property type="component" value="Unassembled WGS sequence"/>
</dbReference>
<proteinExistence type="predicted"/>
<protein>
    <recommendedName>
        <fullName evidence="3">BTB domain-containing protein</fullName>
    </recommendedName>
</protein>
<dbReference type="AlphaFoldDB" id="A0A2H3BE77"/>
<sequence length="237" mass="25546">MASVHVDATRITGTNTRQPVHRHMPAQCVVTSSILPSSFLASMTVSQDLAASHHPSFNTPGAHAILSLLEGTSYCLSSFVLRRTTAFFVPNSFTFKPDSKSIPIHVHDVVLGRLLGIINGLAIPPWRRFDDLEGVLTLAKAWGAGGAIHLIRASITVPASLRELLRTYVIATRFRCEEETGLASKHPTALISPRGAASGDAVADLDVLGGEVVQVSAEPTRRISGVIVNMWSSHRIW</sequence>
<organism evidence="1 2">
    <name type="scientific">Armillaria solidipes</name>
    <dbReference type="NCBI Taxonomy" id="1076256"/>
    <lineage>
        <taxon>Eukaryota</taxon>
        <taxon>Fungi</taxon>
        <taxon>Dikarya</taxon>
        <taxon>Basidiomycota</taxon>
        <taxon>Agaricomycotina</taxon>
        <taxon>Agaricomycetes</taxon>
        <taxon>Agaricomycetidae</taxon>
        <taxon>Agaricales</taxon>
        <taxon>Marasmiineae</taxon>
        <taxon>Physalacriaceae</taxon>
        <taxon>Armillaria</taxon>
    </lineage>
</organism>
<accession>A0A2H3BE77</accession>
<reference evidence="2" key="1">
    <citation type="journal article" date="2017" name="Nat. Ecol. Evol.">
        <title>Genome expansion and lineage-specific genetic innovations in the forest pathogenic fungi Armillaria.</title>
        <authorList>
            <person name="Sipos G."/>
            <person name="Prasanna A.N."/>
            <person name="Walter M.C."/>
            <person name="O'Connor E."/>
            <person name="Balint B."/>
            <person name="Krizsan K."/>
            <person name="Kiss B."/>
            <person name="Hess J."/>
            <person name="Varga T."/>
            <person name="Slot J."/>
            <person name="Riley R."/>
            <person name="Boka B."/>
            <person name="Rigling D."/>
            <person name="Barry K."/>
            <person name="Lee J."/>
            <person name="Mihaltcheva S."/>
            <person name="LaButti K."/>
            <person name="Lipzen A."/>
            <person name="Waldron R."/>
            <person name="Moloney N.M."/>
            <person name="Sperisen C."/>
            <person name="Kredics L."/>
            <person name="Vagvoelgyi C."/>
            <person name="Patrignani A."/>
            <person name="Fitzpatrick D."/>
            <person name="Nagy I."/>
            <person name="Doyle S."/>
            <person name="Anderson J.B."/>
            <person name="Grigoriev I.V."/>
            <person name="Gueldener U."/>
            <person name="Muensterkoetter M."/>
            <person name="Nagy L.G."/>
        </authorList>
    </citation>
    <scope>NUCLEOTIDE SEQUENCE [LARGE SCALE GENOMIC DNA]</scope>
    <source>
        <strain evidence="2">28-4</strain>
    </source>
</reference>
<keyword evidence="2" id="KW-1185">Reference proteome</keyword>